<dbReference type="SMART" id="SM00382">
    <property type="entry name" value="AAA"/>
    <property type="match status" value="1"/>
</dbReference>
<keyword evidence="7" id="KW-0804">Transcription</keyword>
<dbReference type="InterPro" id="IPR058031">
    <property type="entry name" value="AAA_lid_NorR"/>
</dbReference>
<dbReference type="GO" id="GO:0043565">
    <property type="term" value="F:sequence-specific DNA binding"/>
    <property type="evidence" value="ECO:0007669"/>
    <property type="project" value="InterPro"/>
</dbReference>
<reference evidence="11" key="1">
    <citation type="submission" date="2006-05" db="EMBL/GenBank/DDBJ databases">
        <title>Annotation of the draft genome assembly of Desulfuromonas acetoxidans DSM 684.</title>
        <authorList>
            <consortium name="US DOE Joint Genome Institute (JGI-ORNL)"/>
            <person name="Larimer F."/>
            <person name="Land M."/>
            <person name="Hauser L."/>
        </authorList>
    </citation>
    <scope>NUCLEOTIDE SEQUENCE [LARGE SCALE GENOMIC DNA]</scope>
    <source>
        <strain evidence="11">DSM 684</strain>
    </source>
</reference>
<name>Q1JVH2_DESA6</name>
<dbReference type="InterPro" id="IPR011006">
    <property type="entry name" value="CheY-like_superfamily"/>
</dbReference>
<evidence type="ECO:0000313" key="11">
    <source>
        <dbReference type="EMBL" id="EAT14241.1"/>
    </source>
</evidence>
<dbReference type="Pfam" id="PF00072">
    <property type="entry name" value="Response_reg"/>
    <property type="match status" value="1"/>
</dbReference>
<dbReference type="GO" id="GO:0000160">
    <property type="term" value="P:phosphorelay signal transduction system"/>
    <property type="evidence" value="ECO:0007669"/>
    <property type="project" value="UniProtKB-KW"/>
</dbReference>
<dbReference type="PROSITE" id="PS00688">
    <property type="entry name" value="SIGMA54_INTERACT_3"/>
    <property type="match status" value="1"/>
</dbReference>
<keyword evidence="1 8" id="KW-0597">Phosphoprotein</keyword>
<dbReference type="Pfam" id="PF00158">
    <property type="entry name" value="Sigma54_activat"/>
    <property type="match status" value="1"/>
</dbReference>
<evidence type="ECO:0000256" key="6">
    <source>
        <dbReference type="ARBA" id="ARBA00023125"/>
    </source>
</evidence>
<dbReference type="SUPFAM" id="SSF52172">
    <property type="entry name" value="CheY-like"/>
    <property type="match status" value="1"/>
</dbReference>
<dbReference type="InterPro" id="IPR009057">
    <property type="entry name" value="Homeodomain-like_sf"/>
</dbReference>
<evidence type="ECO:0000256" key="2">
    <source>
        <dbReference type="ARBA" id="ARBA00022741"/>
    </source>
</evidence>
<dbReference type="EMBL" id="AAEW02000039">
    <property type="protein sequence ID" value="EAT14241.1"/>
    <property type="molecule type" value="Genomic_DNA"/>
</dbReference>
<dbReference type="RefSeq" id="WP_006003181.1">
    <property type="nucleotide sequence ID" value="NZ_AAEW02000039.1"/>
</dbReference>
<keyword evidence="12" id="KW-1185">Reference proteome</keyword>
<evidence type="ECO:0000313" key="12">
    <source>
        <dbReference type="Proteomes" id="UP000005695"/>
    </source>
</evidence>
<dbReference type="PROSITE" id="PS00675">
    <property type="entry name" value="SIGMA54_INTERACT_1"/>
    <property type="match status" value="1"/>
</dbReference>
<dbReference type="SUPFAM" id="SSF52540">
    <property type="entry name" value="P-loop containing nucleoside triphosphate hydrolases"/>
    <property type="match status" value="1"/>
</dbReference>
<keyword evidence="3" id="KW-0067">ATP-binding</keyword>
<dbReference type="InterPro" id="IPR002078">
    <property type="entry name" value="Sigma_54_int"/>
</dbReference>
<dbReference type="GO" id="GO:0005524">
    <property type="term" value="F:ATP binding"/>
    <property type="evidence" value="ECO:0007669"/>
    <property type="project" value="UniProtKB-KW"/>
</dbReference>
<keyword evidence="5" id="KW-0805">Transcription regulation</keyword>
<reference evidence="11" key="2">
    <citation type="submission" date="2006-05" db="EMBL/GenBank/DDBJ databases">
        <title>Sequencing of the draft genome and assembly of Desulfuromonas acetoxidans DSM 684.</title>
        <authorList>
            <consortium name="US DOE Joint Genome Institute (JGI-PGF)"/>
            <person name="Copeland A."/>
            <person name="Lucas S."/>
            <person name="Lapidus A."/>
            <person name="Barry K."/>
            <person name="Detter J.C."/>
            <person name="Glavina del Rio T."/>
            <person name="Hammon N."/>
            <person name="Israni S."/>
            <person name="Dalin E."/>
            <person name="Tice H."/>
            <person name="Bruce D."/>
            <person name="Pitluck S."/>
            <person name="Richardson P."/>
        </authorList>
    </citation>
    <scope>NUCLEOTIDE SEQUENCE [LARGE SCALE GENOMIC DNA]</scope>
    <source>
        <strain evidence="11">DSM 684</strain>
    </source>
</reference>
<dbReference type="InterPro" id="IPR025662">
    <property type="entry name" value="Sigma_54_int_dom_ATP-bd_1"/>
</dbReference>
<dbReference type="PRINTS" id="PR01590">
    <property type="entry name" value="HTHFIS"/>
</dbReference>
<evidence type="ECO:0000256" key="4">
    <source>
        <dbReference type="ARBA" id="ARBA00023012"/>
    </source>
</evidence>
<evidence type="ECO:0000256" key="5">
    <source>
        <dbReference type="ARBA" id="ARBA00023015"/>
    </source>
</evidence>
<dbReference type="PROSITE" id="PS50110">
    <property type="entry name" value="RESPONSE_REGULATORY"/>
    <property type="match status" value="1"/>
</dbReference>
<dbReference type="Gene3D" id="3.40.50.2300">
    <property type="match status" value="1"/>
</dbReference>
<dbReference type="InterPro" id="IPR001789">
    <property type="entry name" value="Sig_transdc_resp-reg_receiver"/>
</dbReference>
<dbReference type="CDD" id="cd00009">
    <property type="entry name" value="AAA"/>
    <property type="match status" value="1"/>
</dbReference>
<organism evidence="11 12">
    <name type="scientific">Desulfuromonas acetoxidans (strain DSM 684 / 11070)</name>
    <dbReference type="NCBI Taxonomy" id="281689"/>
    <lineage>
        <taxon>Bacteria</taxon>
        <taxon>Pseudomonadati</taxon>
        <taxon>Thermodesulfobacteriota</taxon>
        <taxon>Desulfuromonadia</taxon>
        <taxon>Desulfuromonadales</taxon>
        <taxon>Desulfuromonadaceae</taxon>
        <taxon>Desulfuromonas</taxon>
    </lineage>
</organism>
<dbReference type="SUPFAM" id="SSF46689">
    <property type="entry name" value="Homeodomain-like"/>
    <property type="match status" value="1"/>
</dbReference>
<dbReference type="Gene3D" id="3.40.50.300">
    <property type="entry name" value="P-loop containing nucleotide triphosphate hydrolases"/>
    <property type="match status" value="1"/>
</dbReference>
<evidence type="ECO:0000256" key="7">
    <source>
        <dbReference type="ARBA" id="ARBA00023163"/>
    </source>
</evidence>
<dbReference type="Gene3D" id="1.10.10.60">
    <property type="entry name" value="Homeodomain-like"/>
    <property type="match status" value="1"/>
</dbReference>
<dbReference type="OrthoDB" id="9814761at2"/>
<dbReference type="SMART" id="SM00448">
    <property type="entry name" value="REC"/>
    <property type="match status" value="1"/>
</dbReference>
<dbReference type="InterPro" id="IPR025943">
    <property type="entry name" value="Sigma_54_int_dom_ATP-bd_2"/>
</dbReference>
<proteinExistence type="predicted"/>
<dbReference type="Pfam" id="PF25601">
    <property type="entry name" value="AAA_lid_14"/>
    <property type="match status" value="1"/>
</dbReference>
<dbReference type="GO" id="GO:0006355">
    <property type="term" value="P:regulation of DNA-templated transcription"/>
    <property type="evidence" value="ECO:0007669"/>
    <property type="project" value="InterPro"/>
</dbReference>
<dbReference type="FunFam" id="3.40.50.300:FF:000006">
    <property type="entry name" value="DNA-binding transcriptional regulator NtrC"/>
    <property type="match status" value="1"/>
</dbReference>
<sequence>MSKNCSILIVDDESAMRHLLQTILEEEEYQVDAAENGKQALEKVEHNHYDLVLCDVRMPELDGIGFLSRILPKFPSLTVIMMSAYGSLETALNCMKNGAYDYISKPFRPDEIILTLKKAQERLRLQRENETLRRELRSSGEQQQIIGDSTAIKQVLHQVETLATVASPVLIQGETGTGKELIARALHEHSPRAKAPFVAVNCSALSPQLVESELFGHRKGAFTGATQNHPGLFYAANGGTLFLDEIGELPLEFQPKLLRALQEREILAVGETKPRKIDVRIIAATAKNLKESIEQGNFREDLYYRLAVVELTVPTLRSRKEDIPSLCAYFLQKIATREGRPIPRLTSDANEALQNYSWPGNVRELQNVIEKTLIFCRGLLITATDLPQEIKLPASTLSSVDDDISLKKATEVLEQRYIKAALERTNGKRAQAAEMLEISLRSLQYKIKDYDL</sequence>
<evidence type="ECO:0000256" key="3">
    <source>
        <dbReference type="ARBA" id="ARBA00022840"/>
    </source>
</evidence>
<dbReference type="FunFam" id="3.40.50.2300:FF:000018">
    <property type="entry name" value="DNA-binding transcriptional regulator NtrC"/>
    <property type="match status" value="1"/>
</dbReference>
<protein>
    <submittedName>
        <fullName evidence="11">Two component, sigma54 specific, transcriptional regulator, Fis family</fullName>
    </submittedName>
</protein>
<comment type="caution">
    <text evidence="11">The sequence shown here is derived from an EMBL/GenBank/DDBJ whole genome shotgun (WGS) entry which is preliminary data.</text>
</comment>
<dbReference type="InterPro" id="IPR025944">
    <property type="entry name" value="Sigma_54_int_dom_CS"/>
</dbReference>
<evidence type="ECO:0000259" key="9">
    <source>
        <dbReference type="PROSITE" id="PS50045"/>
    </source>
</evidence>
<feature type="domain" description="Sigma-54 factor interaction" evidence="9">
    <location>
        <begin position="145"/>
        <end position="374"/>
    </location>
</feature>
<accession>Q1JVH2</accession>
<dbReference type="Gene3D" id="1.10.8.60">
    <property type="match status" value="1"/>
</dbReference>
<dbReference type="Proteomes" id="UP000005695">
    <property type="component" value="Unassembled WGS sequence"/>
</dbReference>
<keyword evidence="2" id="KW-0547">Nucleotide-binding</keyword>
<dbReference type="Pfam" id="PF02954">
    <property type="entry name" value="HTH_8"/>
    <property type="match status" value="1"/>
</dbReference>
<evidence type="ECO:0000256" key="8">
    <source>
        <dbReference type="PROSITE-ProRule" id="PRU00169"/>
    </source>
</evidence>
<dbReference type="AlphaFoldDB" id="Q1JVH2"/>
<evidence type="ECO:0000256" key="1">
    <source>
        <dbReference type="ARBA" id="ARBA00022553"/>
    </source>
</evidence>
<dbReference type="InterPro" id="IPR003593">
    <property type="entry name" value="AAA+_ATPase"/>
</dbReference>
<keyword evidence="6" id="KW-0238">DNA-binding</keyword>
<evidence type="ECO:0000259" key="10">
    <source>
        <dbReference type="PROSITE" id="PS50110"/>
    </source>
</evidence>
<dbReference type="InterPro" id="IPR027417">
    <property type="entry name" value="P-loop_NTPase"/>
</dbReference>
<keyword evidence="4" id="KW-0902">Two-component regulatory system</keyword>
<gene>
    <name evidence="11" type="ORF">Dace_0130</name>
</gene>
<dbReference type="PANTHER" id="PTHR32071">
    <property type="entry name" value="TRANSCRIPTIONAL REGULATORY PROTEIN"/>
    <property type="match status" value="1"/>
</dbReference>
<feature type="modified residue" description="4-aspartylphosphate" evidence="8">
    <location>
        <position position="55"/>
    </location>
</feature>
<dbReference type="InterPro" id="IPR002197">
    <property type="entry name" value="HTH_Fis"/>
</dbReference>
<dbReference type="PROSITE" id="PS50045">
    <property type="entry name" value="SIGMA54_INTERACT_4"/>
    <property type="match status" value="1"/>
</dbReference>
<dbReference type="PROSITE" id="PS00676">
    <property type="entry name" value="SIGMA54_INTERACT_2"/>
    <property type="match status" value="1"/>
</dbReference>
<feature type="domain" description="Response regulatory" evidence="10">
    <location>
        <begin position="6"/>
        <end position="120"/>
    </location>
</feature>